<dbReference type="Gene3D" id="2.30.29.30">
    <property type="entry name" value="Pleckstrin-homology domain (PH domain)/Phosphotyrosine-binding domain (PTB)"/>
    <property type="match status" value="1"/>
</dbReference>
<dbReference type="Pfam" id="PF00169">
    <property type="entry name" value="PH"/>
    <property type="match status" value="1"/>
</dbReference>
<protein>
    <recommendedName>
        <fullName evidence="9">RhoGAP-domain-containing protein</fullName>
    </recommendedName>
</protein>
<organism evidence="7 8">
    <name type="scientific">Lichtheimia ornata</name>
    <dbReference type="NCBI Taxonomy" id="688661"/>
    <lineage>
        <taxon>Eukaryota</taxon>
        <taxon>Fungi</taxon>
        <taxon>Fungi incertae sedis</taxon>
        <taxon>Mucoromycota</taxon>
        <taxon>Mucoromycotina</taxon>
        <taxon>Mucoromycetes</taxon>
        <taxon>Mucorales</taxon>
        <taxon>Lichtheimiaceae</taxon>
        <taxon>Lichtheimia</taxon>
    </lineage>
</organism>
<gene>
    <name evidence="7" type="ORF">O0I10_011825</name>
</gene>
<evidence type="ECO:0000256" key="3">
    <source>
        <dbReference type="SAM" id="MobiDB-lite"/>
    </source>
</evidence>
<dbReference type="EMBL" id="JARTCD010000102">
    <property type="protein sequence ID" value="KAJ8652501.1"/>
    <property type="molecule type" value="Genomic_DNA"/>
</dbReference>
<dbReference type="RefSeq" id="XP_058337415.1">
    <property type="nucleotide sequence ID" value="XM_058491787.1"/>
</dbReference>
<evidence type="ECO:0000256" key="2">
    <source>
        <dbReference type="SAM" id="Coils"/>
    </source>
</evidence>
<dbReference type="SMART" id="SM00324">
    <property type="entry name" value="RhoGAP"/>
    <property type="match status" value="1"/>
</dbReference>
<dbReference type="GO" id="GO:0005737">
    <property type="term" value="C:cytoplasm"/>
    <property type="evidence" value="ECO:0007669"/>
    <property type="project" value="TreeGrafter"/>
</dbReference>
<name>A0AAD7USV0_9FUNG</name>
<feature type="region of interest" description="Disordered" evidence="3">
    <location>
        <begin position="59"/>
        <end position="275"/>
    </location>
</feature>
<evidence type="ECO:0000259" key="6">
    <source>
        <dbReference type="PROSITE" id="PS50238"/>
    </source>
</evidence>
<dbReference type="CDD" id="cd06093">
    <property type="entry name" value="PX_domain"/>
    <property type="match status" value="1"/>
</dbReference>
<dbReference type="SUPFAM" id="SSF50729">
    <property type="entry name" value="PH domain-like"/>
    <property type="match status" value="1"/>
</dbReference>
<dbReference type="GO" id="GO:0005096">
    <property type="term" value="F:GTPase activator activity"/>
    <property type="evidence" value="ECO:0007669"/>
    <property type="project" value="UniProtKB-KW"/>
</dbReference>
<feature type="compositionally biased region" description="Low complexity" evidence="3">
    <location>
        <begin position="677"/>
        <end position="696"/>
    </location>
</feature>
<evidence type="ECO:0000259" key="4">
    <source>
        <dbReference type="PROSITE" id="PS50003"/>
    </source>
</evidence>
<dbReference type="SMART" id="SM00233">
    <property type="entry name" value="PH"/>
    <property type="match status" value="1"/>
</dbReference>
<feature type="compositionally biased region" description="Basic and acidic residues" evidence="3">
    <location>
        <begin position="152"/>
        <end position="254"/>
    </location>
</feature>
<feature type="compositionally biased region" description="Polar residues" evidence="3">
    <location>
        <begin position="325"/>
        <end position="335"/>
    </location>
</feature>
<evidence type="ECO:0000256" key="1">
    <source>
        <dbReference type="ARBA" id="ARBA00022468"/>
    </source>
</evidence>
<accession>A0AAD7USV0</accession>
<dbReference type="PANTHER" id="PTHR23176:SF129">
    <property type="entry name" value="RHO GTPASE ACTIVATING PROTEIN AT 16F, ISOFORM E-RELATED"/>
    <property type="match status" value="1"/>
</dbReference>
<evidence type="ECO:0000313" key="7">
    <source>
        <dbReference type="EMBL" id="KAJ8652501.1"/>
    </source>
</evidence>
<feature type="region of interest" description="Disordered" evidence="3">
    <location>
        <begin position="325"/>
        <end position="348"/>
    </location>
</feature>
<keyword evidence="2" id="KW-0175">Coiled coil</keyword>
<keyword evidence="1" id="KW-0343">GTPase activation</keyword>
<dbReference type="Pfam" id="PF00620">
    <property type="entry name" value="RhoGAP"/>
    <property type="match status" value="1"/>
</dbReference>
<feature type="compositionally biased region" description="Low complexity" evidence="3">
    <location>
        <begin position="85"/>
        <end position="97"/>
    </location>
</feature>
<feature type="domain" description="Rho-GAP" evidence="6">
    <location>
        <begin position="717"/>
        <end position="912"/>
    </location>
</feature>
<dbReference type="Gene3D" id="1.10.555.10">
    <property type="entry name" value="Rho GTPase activation protein"/>
    <property type="match status" value="1"/>
</dbReference>
<feature type="region of interest" description="Disordered" evidence="3">
    <location>
        <begin position="909"/>
        <end position="969"/>
    </location>
</feature>
<dbReference type="PROSITE" id="PS50003">
    <property type="entry name" value="PH_DOMAIN"/>
    <property type="match status" value="1"/>
</dbReference>
<dbReference type="GO" id="GO:0035091">
    <property type="term" value="F:phosphatidylinositol binding"/>
    <property type="evidence" value="ECO:0007669"/>
    <property type="project" value="InterPro"/>
</dbReference>
<evidence type="ECO:0000313" key="8">
    <source>
        <dbReference type="Proteomes" id="UP001234581"/>
    </source>
</evidence>
<dbReference type="InterPro" id="IPR000198">
    <property type="entry name" value="RhoGAP_dom"/>
</dbReference>
<dbReference type="InterPro" id="IPR001683">
    <property type="entry name" value="PX_dom"/>
</dbReference>
<dbReference type="GeneID" id="83219223"/>
<sequence length="1057" mass="119736">MSTKTVPANLPADITAQNEELLRIVEKQRIVIQNLQKSLAIMTDERDNLLERNQDLEQERLVNGHGNSTRTSDGPVPPPRSPYRQNTSSPSNQQPQQDTGCATVWEPTLPSTYSYDRKPALEQGSSGGSSPQNSHHQEPPSPPQLQTSRSLTTHDRIDDDRNGYLVQQHKDEQQQQRRYAEEQAQRQREEQAQRQREEQAQRQRDQEAYAEEQARLQRQADEQARRQREQEAYVEEQTRLHRQAMEEQMRRQRQQDGYNDSQPRRQRHQDTHAEDQARWHRYQQDEQQQQQHHAVTSPDIHVDEQARLYHHQQQQEAYYAYTTDEPQSPALPSTPRTHEGQYHGPFTPGPMAGISVKILGSNIFTNDKGQEVIAFTISVRGKTSDDPNATPQEQWRIQKHYSDFLALDAQLKSHDRSVEQHIGKLPDRALFATHAPNKVDQRKLAMEQYLQHAISSLQLTEVTATVICEFLSSNVIDKALYSKVSKYRQGYLNKRGKNFGGWKSRFFILDGPDLKYYESEDGQYLGSIRLTEAQIGKQKATEQTGSSKDQPSFKHGFIIVEPKKSAPGGLARHVLCASSDEDRDAWVEAMSQHVDQEAVNKRKKGNEKGSSSSSSSSKNDIKPVLGTVEHQRSGLDEAHYAQLMNLTNMNRQDDSDNGKKDKNNGQRKGFWSKKMFAGSSNNNNNNNNRSAVAAAAAAGKDGRKEAEPLGAKQVFGIPLEDAIRVAKVKDEYEIPAIVYRCIDYLEAKNAIQEEGIYRLSGSASKIRALKAKFNEEGDVDLLSAEEYYDIHAVSGLLKMWFRELPGNVLTNELLKEFLNVMDLIDRRERIHELGRLVSLLPLANYTLLRTLSVHLIRVVQNAGQNKMTMRNVGIVFSATLGIPTGILHLLLAEFDYIFWTSDGNSNNNPPVSPVNVNGFTPQHQPQPSQYQPPLLPTQKATTAPGGTTGSRLQSIREEGRSNRNSVSYMCGAPQSIVGLERATGVIEESDDDDLDLNDDFNEEQQHGYRTAERQPYLQPQQIHASPTTPTPTSYHHHSPPPVVDPHHLASQASRYYY</sequence>
<dbReference type="SMART" id="SM00312">
    <property type="entry name" value="PX"/>
    <property type="match status" value="1"/>
</dbReference>
<dbReference type="InterPro" id="IPR008936">
    <property type="entry name" value="Rho_GTPase_activation_prot"/>
</dbReference>
<feature type="domain" description="PH" evidence="4">
    <location>
        <begin position="485"/>
        <end position="595"/>
    </location>
</feature>
<dbReference type="PANTHER" id="PTHR23176">
    <property type="entry name" value="RHO/RAC/CDC GTPASE-ACTIVATING PROTEIN"/>
    <property type="match status" value="1"/>
</dbReference>
<dbReference type="GO" id="GO:0007165">
    <property type="term" value="P:signal transduction"/>
    <property type="evidence" value="ECO:0007669"/>
    <property type="project" value="InterPro"/>
</dbReference>
<feature type="region of interest" description="Disordered" evidence="3">
    <location>
        <begin position="594"/>
        <end position="623"/>
    </location>
</feature>
<feature type="region of interest" description="Disordered" evidence="3">
    <location>
        <begin position="648"/>
        <end position="696"/>
    </location>
</feature>
<dbReference type="Pfam" id="PF00787">
    <property type="entry name" value="PX"/>
    <property type="match status" value="1"/>
</dbReference>
<dbReference type="InterPro" id="IPR050729">
    <property type="entry name" value="Rho-GAP"/>
</dbReference>
<dbReference type="PROSITE" id="PS50195">
    <property type="entry name" value="PX"/>
    <property type="match status" value="1"/>
</dbReference>
<feature type="compositionally biased region" description="Polar residues" evidence="3">
    <location>
        <begin position="939"/>
        <end position="953"/>
    </location>
</feature>
<reference evidence="7 8" key="1">
    <citation type="submission" date="2023-03" db="EMBL/GenBank/DDBJ databases">
        <title>Genome sequence of Lichtheimia ornata CBS 291.66.</title>
        <authorList>
            <person name="Mohabir J.T."/>
            <person name="Shea T.P."/>
            <person name="Kurbessoian T."/>
            <person name="Berby B."/>
            <person name="Fontaine J."/>
            <person name="Livny J."/>
            <person name="Gnirke A."/>
            <person name="Stajich J.E."/>
            <person name="Cuomo C.A."/>
        </authorList>
    </citation>
    <scope>NUCLEOTIDE SEQUENCE [LARGE SCALE GENOMIC DNA]</scope>
    <source>
        <strain evidence="7">CBS 291.66</strain>
    </source>
</reference>
<keyword evidence="8" id="KW-1185">Reference proteome</keyword>
<dbReference type="Gene3D" id="3.30.1520.10">
    <property type="entry name" value="Phox-like domain"/>
    <property type="match status" value="1"/>
</dbReference>
<evidence type="ECO:0000259" key="5">
    <source>
        <dbReference type="PROSITE" id="PS50195"/>
    </source>
</evidence>
<dbReference type="SUPFAM" id="SSF48350">
    <property type="entry name" value="GTPase activation domain, GAP"/>
    <property type="match status" value="1"/>
</dbReference>
<dbReference type="PROSITE" id="PS50238">
    <property type="entry name" value="RHOGAP"/>
    <property type="match status" value="1"/>
</dbReference>
<evidence type="ECO:0008006" key="9">
    <source>
        <dbReference type="Google" id="ProtNLM"/>
    </source>
</evidence>
<dbReference type="SUPFAM" id="SSF64268">
    <property type="entry name" value="PX domain"/>
    <property type="match status" value="1"/>
</dbReference>
<dbReference type="InterPro" id="IPR001849">
    <property type="entry name" value="PH_domain"/>
</dbReference>
<dbReference type="AlphaFoldDB" id="A0AAD7USV0"/>
<dbReference type="InterPro" id="IPR036871">
    <property type="entry name" value="PX_dom_sf"/>
</dbReference>
<feature type="domain" description="PX" evidence="5">
    <location>
        <begin position="353"/>
        <end position="478"/>
    </location>
</feature>
<feature type="region of interest" description="Disordered" evidence="3">
    <location>
        <begin position="1004"/>
        <end position="1057"/>
    </location>
</feature>
<proteinExistence type="predicted"/>
<feature type="coiled-coil region" evidence="2">
    <location>
        <begin position="18"/>
        <end position="59"/>
    </location>
</feature>
<comment type="caution">
    <text evidence="7">The sequence shown here is derived from an EMBL/GenBank/DDBJ whole genome shotgun (WGS) entry which is preliminary data.</text>
</comment>
<feature type="compositionally biased region" description="Basic and acidic residues" evidence="3">
    <location>
        <begin position="651"/>
        <end position="664"/>
    </location>
</feature>
<feature type="compositionally biased region" description="Low complexity" evidence="3">
    <location>
        <begin position="909"/>
        <end position="938"/>
    </location>
</feature>
<dbReference type="Proteomes" id="UP001234581">
    <property type="component" value="Unassembled WGS sequence"/>
</dbReference>
<dbReference type="InterPro" id="IPR011993">
    <property type="entry name" value="PH-like_dom_sf"/>
</dbReference>